<evidence type="ECO:0000313" key="3">
    <source>
        <dbReference type="EMBL" id="GAA0564923.1"/>
    </source>
</evidence>
<dbReference type="Proteomes" id="UP001501169">
    <property type="component" value="Unassembled WGS sequence"/>
</dbReference>
<reference evidence="3 4" key="1">
    <citation type="journal article" date="2019" name="Int. J. Syst. Evol. Microbiol.">
        <title>The Global Catalogue of Microorganisms (GCM) 10K type strain sequencing project: providing services to taxonomists for standard genome sequencing and annotation.</title>
        <authorList>
            <consortium name="The Broad Institute Genomics Platform"/>
            <consortium name="The Broad Institute Genome Sequencing Center for Infectious Disease"/>
            <person name="Wu L."/>
            <person name="Ma J."/>
        </authorList>
    </citation>
    <scope>NUCLEOTIDE SEQUENCE [LARGE SCALE GENOMIC DNA]</scope>
    <source>
        <strain evidence="3 4">JCM 14331</strain>
    </source>
</reference>
<dbReference type="PROSITE" id="PS51257">
    <property type="entry name" value="PROKAR_LIPOPROTEIN"/>
    <property type="match status" value="1"/>
</dbReference>
<comment type="caution">
    <text evidence="3">The sequence shown here is derived from an EMBL/GenBank/DDBJ whole genome shotgun (WGS) entry which is preliminary data.</text>
</comment>
<dbReference type="Pfam" id="PF08811">
    <property type="entry name" value="DUF1800"/>
    <property type="match status" value="1"/>
</dbReference>
<keyword evidence="4" id="KW-1185">Reference proteome</keyword>
<sequence>MIRGLLLTAVLLLTACGGSDTAAPTSVTPPPASPAPVEPAPTEPVDPVQPPPETPPPAPQPPLPEGSMSAQQAARLLQQATFGPTMADINYATGLTVRQWLDKQLALPATLHMPNVPDVIEKSHPSHYTRVEAWLQIALTKPDQLRQRVAFALSEILVTSMHHPNLDTEPLELANYYDILVRNAFGNYRDMLEEVAKSPVMGVYLSHMSNEKPDPARNIRSDENFAREVLQLFTIGLVQLNEDGTEILDKQGNTIPSYDQNTIEAFARVFTGWSSPGEYWNRKKKDLLNPMQAFEEYHDTAPKKLLNNVVLPANQTAQQDLTAALDNIFQHQNVAPFISKQLIQRLVTSNPSTEYVARVSRVFNDNGQGVKGDLAAVVSAILLDDEARYSRPYQQANFGKLREPLLKTTHLWRALGADSSSGRIRTVTVEDTHGQAPQQAPSVFNFFRPDYSPSGDLQQRGLSAPEAQLLTDDLLLETQNLFHSAINLSIKEQVTEPDERHMLLAFSDLAQLLTAEGTEALLDRYSLLFFAGDMPMQLRDLLRESEAQLQQLSAVQRAAALLYLVFISPDYAVQL</sequence>
<evidence type="ECO:0000256" key="1">
    <source>
        <dbReference type="SAM" id="MobiDB-lite"/>
    </source>
</evidence>
<evidence type="ECO:0000256" key="2">
    <source>
        <dbReference type="SAM" id="SignalP"/>
    </source>
</evidence>
<keyword evidence="2" id="KW-0732">Signal</keyword>
<feature type="signal peptide" evidence="2">
    <location>
        <begin position="1"/>
        <end position="22"/>
    </location>
</feature>
<protein>
    <submittedName>
        <fullName evidence="3">DUF1800 domain-containing protein</fullName>
    </submittedName>
</protein>
<proteinExistence type="predicted"/>
<dbReference type="PANTHER" id="PTHR43737">
    <property type="entry name" value="BLL7424 PROTEIN"/>
    <property type="match status" value="1"/>
</dbReference>
<dbReference type="EMBL" id="BAAAEO010000007">
    <property type="protein sequence ID" value="GAA0564923.1"/>
    <property type="molecule type" value="Genomic_DNA"/>
</dbReference>
<gene>
    <name evidence="3" type="ORF">GCM10009098_36320</name>
</gene>
<dbReference type="InterPro" id="IPR014917">
    <property type="entry name" value="DUF1800"/>
</dbReference>
<feature type="region of interest" description="Disordered" evidence="1">
    <location>
        <begin position="20"/>
        <end position="72"/>
    </location>
</feature>
<name>A0ABN1EEC7_9GAMM</name>
<organism evidence="3 4">
    <name type="scientific">Rheinheimera aquimaris</name>
    <dbReference type="NCBI Taxonomy" id="412437"/>
    <lineage>
        <taxon>Bacteria</taxon>
        <taxon>Pseudomonadati</taxon>
        <taxon>Pseudomonadota</taxon>
        <taxon>Gammaproteobacteria</taxon>
        <taxon>Chromatiales</taxon>
        <taxon>Chromatiaceae</taxon>
        <taxon>Rheinheimera</taxon>
    </lineage>
</organism>
<dbReference type="PANTHER" id="PTHR43737:SF1">
    <property type="entry name" value="DUF1501 DOMAIN-CONTAINING PROTEIN"/>
    <property type="match status" value="1"/>
</dbReference>
<feature type="compositionally biased region" description="Pro residues" evidence="1">
    <location>
        <begin position="27"/>
        <end position="64"/>
    </location>
</feature>
<accession>A0ABN1EEC7</accession>
<evidence type="ECO:0000313" key="4">
    <source>
        <dbReference type="Proteomes" id="UP001501169"/>
    </source>
</evidence>
<feature type="chain" id="PRO_5047238691" evidence="2">
    <location>
        <begin position="23"/>
        <end position="575"/>
    </location>
</feature>